<name>A0A2G2WF70_CAPBA</name>
<proteinExistence type="predicted"/>
<dbReference type="OrthoDB" id="1310172at2759"/>
<dbReference type="EMBL" id="MLFT02000007">
    <property type="protein sequence ID" value="PHT43884.1"/>
    <property type="molecule type" value="Genomic_DNA"/>
</dbReference>
<gene>
    <name evidence="1" type="ORF">CQW23_17909</name>
</gene>
<dbReference type="Proteomes" id="UP000224567">
    <property type="component" value="Unassembled WGS sequence"/>
</dbReference>
<dbReference type="PANTHER" id="PTHR31662:SF80">
    <property type="match status" value="1"/>
</dbReference>
<evidence type="ECO:0000313" key="1">
    <source>
        <dbReference type="EMBL" id="PHT43884.1"/>
    </source>
</evidence>
<reference evidence="2" key="2">
    <citation type="journal article" date="2017" name="J. Anim. Genet.">
        <title>Multiple reference genome sequences of hot pepper reveal the massive evolution of plant disease resistance genes by retroduplication.</title>
        <authorList>
            <person name="Kim S."/>
            <person name="Park J."/>
            <person name="Yeom S.-I."/>
            <person name="Kim Y.-M."/>
            <person name="Seo E."/>
            <person name="Kim K.-T."/>
            <person name="Kim M.-S."/>
            <person name="Lee J.M."/>
            <person name="Cheong K."/>
            <person name="Shin H.-S."/>
            <person name="Kim S.-B."/>
            <person name="Han K."/>
            <person name="Lee J."/>
            <person name="Park M."/>
            <person name="Lee H.-A."/>
            <person name="Lee H.-Y."/>
            <person name="Lee Y."/>
            <person name="Oh S."/>
            <person name="Lee J.H."/>
            <person name="Choi E."/>
            <person name="Choi E."/>
            <person name="Lee S.E."/>
            <person name="Jeon J."/>
            <person name="Kim H."/>
            <person name="Choi G."/>
            <person name="Song H."/>
            <person name="Lee J."/>
            <person name="Lee S.-C."/>
            <person name="Kwon J.-K."/>
            <person name="Lee H.-Y."/>
            <person name="Koo N."/>
            <person name="Hong Y."/>
            <person name="Kim R.W."/>
            <person name="Kang W.-H."/>
            <person name="Huh J.H."/>
            <person name="Kang B.-C."/>
            <person name="Yang T.-J."/>
            <person name="Lee Y.-H."/>
            <person name="Bennetzen J.L."/>
            <person name="Choi D."/>
        </authorList>
    </citation>
    <scope>NUCLEOTIDE SEQUENCE [LARGE SCALE GENOMIC DNA]</scope>
    <source>
        <strain evidence="2">cv. PBC81</strain>
    </source>
</reference>
<reference evidence="1 2" key="1">
    <citation type="journal article" date="2017" name="Genome Biol.">
        <title>New reference genome sequences of hot pepper reveal the massive evolution of plant disease-resistance genes by retroduplication.</title>
        <authorList>
            <person name="Kim S."/>
            <person name="Park J."/>
            <person name="Yeom S.I."/>
            <person name="Kim Y.M."/>
            <person name="Seo E."/>
            <person name="Kim K.T."/>
            <person name="Kim M.S."/>
            <person name="Lee J.M."/>
            <person name="Cheong K."/>
            <person name="Shin H.S."/>
            <person name="Kim S.B."/>
            <person name="Han K."/>
            <person name="Lee J."/>
            <person name="Park M."/>
            <person name="Lee H.A."/>
            <person name="Lee H.Y."/>
            <person name="Lee Y."/>
            <person name="Oh S."/>
            <person name="Lee J.H."/>
            <person name="Choi E."/>
            <person name="Choi E."/>
            <person name="Lee S.E."/>
            <person name="Jeon J."/>
            <person name="Kim H."/>
            <person name="Choi G."/>
            <person name="Song H."/>
            <person name="Lee J."/>
            <person name="Lee S.C."/>
            <person name="Kwon J.K."/>
            <person name="Lee H.Y."/>
            <person name="Koo N."/>
            <person name="Hong Y."/>
            <person name="Kim R.W."/>
            <person name="Kang W.H."/>
            <person name="Huh J.H."/>
            <person name="Kang B.C."/>
            <person name="Yang T.J."/>
            <person name="Lee Y.H."/>
            <person name="Bennetzen J.L."/>
            <person name="Choi D."/>
        </authorList>
    </citation>
    <scope>NUCLEOTIDE SEQUENCE [LARGE SCALE GENOMIC DNA]</scope>
    <source>
        <strain evidence="2">cv. PBC81</strain>
    </source>
</reference>
<sequence>MSESYELKLFNVPTFSNFKQGGTSENELKNEDDYDYNQDLAILKSIYHYHSNHGVVPYPPYSEKFIDYIETSVPNLKCRGQALATKIITLEQHFLTLMNMAARTGYYPEIIHPVSQQIFFLCMALWD</sequence>
<dbReference type="GO" id="GO:0005634">
    <property type="term" value="C:nucleus"/>
    <property type="evidence" value="ECO:0007669"/>
    <property type="project" value="TreeGrafter"/>
</dbReference>
<dbReference type="PANTHER" id="PTHR31662">
    <property type="entry name" value="BNAANNG10740D PROTEIN-RELATED"/>
    <property type="match status" value="1"/>
</dbReference>
<dbReference type="InterPro" id="IPR007592">
    <property type="entry name" value="GEBP"/>
</dbReference>
<organism evidence="1 2">
    <name type="scientific">Capsicum baccatum</name>
    <name type="common">Peruvian pepper</name>
    <dbReference type="NCBI Taxonomy" id="33114"/>
    <lineage>
        <taxon>Eukaryota</taxon>
        <taxon>Viridiplantae</taxon>
        <taxon>Streptophyta</taxon>
        <taxon>Embryophyta</taxon>
        <taxon>Tracheophyta</taxon>
        <taxon>Spermatophyta</taxon>
        <taxon>Magnoliopsida</taxon>
        <taxon>eudicotyledons</taxon>
        <taxon>Gunneridae</taxon>
        <taxon>Pentapetalae</taxon>
        <taxon>asterids</taxon>
        <taxon>lamiids</taxon>
        <taxon>Solanales</taxon>
        <taxon>Solanaceae</taxon>
        <taxon>Solanoideae</taxon>
        <taxon>Capsiceae</taxon>
        <taxon>Capsicum</taxon>
    </lineage>
</organism>
<comment type="caution">
    <text evidence="1">The sequence shown here is derived from an EMBL/GenBank/DDBJ whole genome shotgun (WGS) entry which is preliminary data.</text>
</comment>
<protein>
    <submittedName>
        <fullName evidence="1">Uncharacterized protein</fullName>
    </submittedName>
</protein>
<dbReference type="AlphaFoldDB" id="A0A2G2WF70"/>
<accession>A0A2G2WF70</accession>
<dbReference type="GO" id="GO:0006355">
    <property type="term" value="P:regulation of DNA-templated transcription"/>
    <property type="evidence" value="ECO:0007669"/>
    <property type="project" value="InterPro"/>
</dbReference>
<keyword evidence="2" id="KW-1185">Reference proteome</keyword>
<evidence type="ECO:0000313" key="2">
    <source>
        <dbReference type="Proteomes" id="UP000224567"/>
    </source>
</evidence>